<dbReference type="GO" id="GO:0006364">
    <property type="term" value="P:rRNA processing"/>
    <property type="evidence" value="ECO:0007669"/>
    <property type="project" value="UniProtKB-KW"/>
</dbReference>
<dbReference type="PROSITE" id="PS50082">
    <property type="entry name" value="WD_REPEATS_2"/>
    <property type="match status" value="2"/>
</dbReference>
<dbReference type="PANTHER" id="PTHR44215:SF1">
    <property type="entry name" value="WD REPEAT-CONTAINING PROTEIN 75"/>
    <property type="match status" value="1"/>
</dbReference>
<evidence type="ECO:0000313" key="12">
    <source>
        <dbReference type="Proteomes" id="UP000256970"/>
    </source>
</evidence>
<evidence type="ECO:0000256" key="6">
    <source>
        <dbReference type="ARBA" id="ARBA00023163"/>
    </source>
</evidence>
<protein>
    <recommendedName>
        <fullName evidence="10">WD repeat-containing protein 75 second beta-propeller domain-containing protein</fullName>
    </recommendedName>
</protein>
<reference evidence="11 12" key="1">
    <citation type="submission" date="2016-10" db="EMBL/GenBank/DDBJ databases">
        <authorList>
            <person name="Cai Z."/>
        </authorList>
    </citation>
    <scope>NUCLEOTIDE SEQUENCE [LARGE SCALE GENOMIC DNA]</scope>
</reference>
<dbReference type="InterPro" id="IPR015943">
    <property type="entry name" value="WD40/YVTN_repeat-like_dom_sf"/>
</dbReference>
<name>A0A383V837_TETOB</name>
<keyword evidence="3" id="KW-0698">rRNA processing</keyword>
<keyword evidence="5" id="KW-0677">Repeat</keyword>
<evidence type="ECO:0000256" key="7">
    <source>
        <dbReference type="ARBA" id="ARBA00023242"/>
    </source>
</evidence>
<dbReference type="PROSITE" id="PS50294">
    <property type="entry name" value="WD_REPEATS_REGION"/>
    <property type="match status" value="1"/>
</dbReference>
<keyword evidence="6" id="KW-0804">Transcription</keyword>
<dbReference type="InterPro" id="IPR001680">
    <property type="entry name" value="WD40_rpt"/>
</dbReference>
<evidence type="ECO:0000313" key="11">
    <source>
        <dbReference type="EMBL" id="SZX61747.1"/>
    </source>
</evidence>
<feature type="repeat" description="WD" evidence="8">
    <location>
        <begin position="271"/>
        <end position="312"/>
    </location>
</feature>
<proteinExistence type="predicted"/>
<evidence type="ECO:0000256" key="2">
    <source>
        <dbReference type="ARBA" id="ARBA00022517"/>
    </source>
</evidence>
<feature type="domain" description="WD repeat-containing protein 75 second beta-propeller" evidence="10">
    <location>
        <begin position="422"/>
        <end position="653"/>
    </location>
</feature>
<feature type="repeat" description="WD" evidence="8">
    <location>
        <begin position="44"/>
        <end position="87"/>
    </location>
</feature>
<dbReference type="Pfam" id="PF23869">
    <property type="entry name" value="Beta-prop_WDR75_1st"/>
    <property type="match status" value="2"/>
</dbReference>
<feature type="region of interest" description="Disordered" evidence="9">
    <location>
        <begin position="758"/>
        <end position="800"/>
    </location>
</feature>
<keyword evidence="2" id="KW-0690">Ribosome biogenesis</keyword>
<dbReference type="AlphaFoldDB" id="A0A383V837"/>
<dbReference type="Proteomes" id="UP000256970">
    <property type="component" value="Unassembled WGS sequence"/>
</dbReference>
<evidence type="ECO:0000256" key="5">
    <source>
        <dbReference type="ARBA" id="ARBA00022737"/>
    </source>
</evidence>
<dbReference type="EMBL" id="FNXT01000173">
    <property type="protein sequence ID" value="SZX61747.1"/>
    <property type="molecule type" value="Genomic_DNA"/>
</dbReference>
<dbReference type="InterPro" id="IPR053826">
    <property type="entry name" value="WDR75"/>
</dbReference>
<evidence type="ECO:0000256" key="4">
    <source>
        <dbReference type="ARBA" id="ARBA00022574"/>
    </source>
</evidence>
<evidence type="ECO:0000259" key="10">
    <source>
        <dbReference type="Pfam" id="PF23769"/>
    </source>
</evidence>
<dbReference type="STRING" id="3088.A0A383V837"/>
<dbReference type="InterPro" id="IPR057644">
    <property type="entry name" value="Beta-prop_WDR75_2nd"/>
</dbReference>
<dbReference type="GO" id="GO:2000234">
    <property type="term" value="P:positive regulation of rRNA processing"/>
    <property type="evidence" value="ECO:0007669"/>
    <property type="project" value="TreeGrafter"/>
</dbReference>
<dbReference type="InterPro" id="IPR036322">
    <property type="entry name" value="WD40_repeat_dom_sf"/>
</dbReference>
<sequence length="981" mass="99964">MALHGGIITKRPLCYTADGRLLLAPCGNDIRVYSSKSGEHIATLRGHEAEVTSVAQMDSGSSKLVLSSSLDGTLRQWDIQEGTSLQTWTIGQPIESMVYSKQAGLAYVSVHYKRGQSGRVIPYQLPSGEEAPGRVKVSKAGRLVISASGQHVAAVDRNSLFVWAAGSSAAGRRAKPLNLPHTKPYTCAAFDASDSIIAAGDASGRILIWHDFLRALAQWASSASGSSSSSSAAPISATAALAAAAVEEAAGLAGGVAADGLAVRLPACTTVHWHAHAVGALCFSMDGSQLLSGGQEGVLVMWALPSNKRTYLPRLGGPLCGITTSRADPARFFVAQSDNTVRLVNTAAMSVELSIHGLRPPPAAAALAAAGYGCCCSAAASSPAGVVLQPGSGHLVLPAEHANLQFFDVARDRHVARLQPGSGDLVLPAEHANLQFFDVAKDRHVARLQVSPRNPVSLTEAASNHAAAAAAGVAAALLTQAVVLQAFTGDGQSLITVDVRPATGGLHSTAAAAAAESTLRFWDCSTSSQVASSGVPYSLNTNADAPHRGVVTGLCCHPTQHMAVTTGSEGEFKVWQRSKVAAAQHKPSSSSSEAVAEPAGHWRCSAVGGYKGLGLNGCSFSQDGSLLAVAAGATATLWDPYENALVGTLVCPAECSSSGGSLRQLNFVHNSPHLVGLVGGGDPAAAAAAADGSAQQQQQDQAQGSWGSSVVVWDLLNGAVSWYCNLPVCSLAVDPAYPLFAVGVPALASSSSSSAAGAAADGSAAAEQQDQQHQQQGGGKQQKQQQQQQQQQQQEADKQQQGVKQQGLVVVFSPANPSPLFAAAVPDSSPGSLLFLHSSSSSSSKGAAATQQQQRMSQLLVLTDDRRYTRLIPASAAAEAGSSDAAAAAAAGDAAVPSGTRAAMEAELAAGGDESALEAMFGKFEQPPAAAAAGGAAGAAAAEAAVKAAVVQLFDAPSHVLPAPSTLCPTLLELLIGADRR</sequence>
<accession>A0A383V837</accession>
<dbReference type="GO" id="GO:0032040">
    <property type="term" value="C:small-subunit processome"/>
    <property type="evidence" value="ECO:0007669"/>
    <property type="project" value="InterPro"/>
</dbReference>
<dbReference type="PANTHER" id="PTHR44215">
    <property type="entry name" value="WD REPEAT-CONTAINING PROTEIN 75"/>
    <property type="match status" value="1"/>
</dbReference>
<dbReference type="GO" id="GO:0045943">
    <property type="term" value="P:positive regulation of transcription by RNA polymerase I"/>
    <property type="evidence" value="ECO:0007669"/>
    <property type="project" value="InterPro"/>
</dbReference>
<evidence type="ECO:0000256" key="8">
    <source>
        <dbReference type="PROSITE-ProRule" id="PRU00221"/>
    </source>
</evidence>
<evidence type="ECO:0000256" key="9">
    <source>
        <dbReference type="SAM" id="MobiDB-lite"/>
    </source>
</evidence>
<keyword evidence="12" id="KW-1185">Reference proteome</keyword>
<evidence type="ECO:0000256" key="3">
    <source>
        <dbReference type="ARBA" id="ARBA00022552"/>
    </source>
</evidence>
<gene>
    <name evidence="11" type="ORF">BQ4739_LOCUS2309</name>
</gene>
<dbReference type="Pfam" id="PF23769">
    <property type="entry name" value="Beta-prop_WDR75_2nd"/>
    <property type="match status" value="1"/>
</dbReference>
<dbReference type="SMART" id="SM00320">
    <property type="entry name" value="WD40"/>
    <property type="match status" value="7"/>
</dbReference>
<keyword evidence="4 8" id="KW-0853">WD repeat</keyword>
<comment type="subcellular location">
    <subcellularLocation>
        <location evidence="1">Nucleus</location>
        <location evidence="1">Nucleolus</location>
    </subcellularLocation>
</comment>
<organism evidence="11 12">
    <name type="scientific">Tetradesmus obliquus</name>
    <name type="common">Green alga</name>
    <name type="synonym">Acutodesmus obliquus</name>
    <dbReference type="NCBI Taxonomy" id="3088"/>
    <lineage>
        <taxon>Eukaryota</taxon>
        <taxon>Viridiplantae</taxon>
        <taxon>Chlorophyta</taxon>
        <taxon>core chlorophytes</taxon>
        <taxon>Chlorophyceae</taxon>
        <taxon>CS clade</taxon>
        <taxon>Sphaeropleales</taxon>
        <taxon>Scenedesmaceae</taxon>
        <taxon>Tetradesmus</taxon>
    </lineage>
</organism>
<dbReference type="SUPFAM" id="SSF50978">
    <property type="entry name" value="WD40 repeat-like"/>
    <property type="match status" value="2"/>
</dbReference>
<dbReference type="GO" id="GO:0003723">
    <property type="term" value="F:RNA binding"/>
    <property type="evidence" value="ECO:0007669"/>
    <property type="project" value="InterPro"/>
</dbReference>
<keyword evidence="7" id="KW-0539">Nucleus</keyword>
<dbReference type="Gene3D" id="2.130.10.10">
    <property type="entry name" value="YVTN repeat-like/Quinoprotein amine dehydrogenase"/>
    <property type="match status" value="4"/>
</dbReference>
<evidence type="ECO:0000256" key="1">
    <source>
        <dbReference type="ARBA" id="ARBA00004604"/>
    </source>
</evidence>